<gene>
    <name evidence="3" type="ORF">I6U51_17145</name>
</gene>
<proteinExistence type="predicted"/>
<keyword evidence="4" id="KW-1185">Reference proteome</keyword>
<dbReference type="GO" id="GO:0019748">
    <property type="term" value="P:secondary metabolic process"/>
    <property type="evidence" value="ECO:0007669"/>
    <property type="project" value="TreeGrafter"/>
</dbReference>
<name>A0A934HTU0_9CLOT</name>
<sequence>MIIDSHAHVILATEKQLLMMEEASVDKTILFSTTPHPEKAHDLKSLEKELAILNNILASNTSLDERIRNIKSTTEELKKVIDRNPSKFIGFGLVPLSLPYNETADWINDNVIKNNFYGLGEFSPAPGQVKYLEVIFRASNELGYLPIWVHTFHPLNFEDIKELVQLSKKYPKVPLILGHMGGIHWLDVIKLAKENYNIYLDLSATYTVLAPKIAIKELPERTLFSSDAPYGNPLLFKRMIEMSSPDKKVLEQVLGGNIIKLLKL</sequence>
<dbReference type="GO" id="GO:0016787">
    <property type="term" value="F:hydrolase activity"/>
    <property type="evidence" value="ECO:0007669"/>
    <property type="project" value="InterPro"/>
</dbReference>
<evidence type="ECO:0000313" key="4">
    <source>
        <dbReference type="Proteomes" id="UP000622687"/>
    </source>
</evidence>
<comment type="caution">
    <text evidence="3">The sequence shown here is derived from an EMBL/GenBank/DDBJ whole genome shotgun (WGS) entry which is preliminary data.</text>
</comment>
<dbReference type="Pfam" id="PF04909">
    <property type="entry name" value="Amidohydro_2"/>
    <property type="match status" value="1"/>
</dbReference>
<evidence type="ECO:0000256" key="1">
    <source>
        <dbReference type="ARBA" id="ARBA00023239"/>
    </source>
</evidence>
<dbReference type="GO" id="GO:0016831">
    <property type="term" value="F:carboxy-lyase activity"/>
    <property type="evidence" value="ECO:0007669"/>
    <property type="project" value="InterPro"/>
</dbReference>
<dbReference type="AlphaFoldDB" id="A0A934HTU0"/>
<dbReference type="PANTHER" id="PTHR21240:SF28">
    <property type="entry name" value="ISO-OROTATE DECARBOXYLASE (EUROFUNG)"/>
    <property type="match status" value="1"/>
</dbReference>
<evidence type="ECO:0000259" key="2">
    <source>
        <dbReference type="Pfam" id="PF04909"/>
    </source>
</evidence>
<dbReference type="InterPro" id="IPR032466">
    <property type="entry name" value="Metal_Hydrolase"/>
</dbReference>
<dbReference type="RefSeq" id="WP_211143784.1">
    <property type="nucleotide sequence ID" value="NZ_JAEEGB010000026.1"/>
</dbReference>
<dbReference type="InterPro" id="IPR032465">
    <property type="entry name" value="ACMSD"/>
</dbReference>
<accession>A0A934HTU0</accession>
<keyword evidence="1" id="KW-0456">Lyase</keyword>
<dbReference type="SUPFAM" id="SSF51556">
    <property type="entry name" value="Metallo-dependent hydrolases"/>
    <property type="match status" value="1"/>
</dbReference>
<dbReference type="GO" id="GO:0005737">
    <property type="term" value="C:cytoplasm"/>
    <property type="evidence" value="ECO:0007669"/>
    <property type="project" value="TreeGrafter"/>
</dbReference>
<dbReference type="InterPro" id="IPR006680">
    <property type="entry name" value="Amidohydro-rel"/>
</dbReference>
<reference evidence="3" key="1">
    <citation type="submission" date="2020-12" db="EMBL/GenBank/DDBJ databases">
        <title>Clostridium thailandense sp. nov., a novel acetogenic bacterium isolated from peat land soil in Thailand.</title>
        <authorList>
            <person name="Chaikitkaew S."/>
            <person name="Birkeland N.K."/>
        </authorList>
    </citation>
    <scope>NUCLEOTIDE SEQUENCE</scope>
    <source>
        <strain evidence="3">DSM 17425</strain>
    </source>
</reference>
<dbReference type="Gene3D" id="3.20.20.140">
    <property type="entry name" value="Metal-dependent hydrolases"/>
    <property type="match status" value="1"/>
</dbReference>
<evidence type="ECO:0000313" key="3">
    <source>
        <dbReference type="EMBL" id="MBI6874401.1"/>
    </source>
</evidence>
<protein>
    <submittedName>
        <fullName evidence="3">Amidohydrolase family protein</fullName>
    </submittedName>
</protein>
<dbReference type="PANTHER" id="PTHR21240">
    <property type="entry name" value="2-AMINO-3-CARBOXYLMUCONATE-6-SEMIALDEHYDE DECARBOXYLASE"/>
    <property type="match status" value="1"/>
</dbReference>
<dbReference type="Proteomes" id="UP000622687">
    <property type="component" value="Unassembled WGS sequence"/>
</dbReference>
<organism evidence="3 4">
    <name type="scientific">Clostridium aciditolerans</name>
    <dbReference type="NCBI Taxonomy" id="339861"/>
    <lineage>
        <taxon>Bacteria</taxon>
        <taxon>Bacillati</taxon>
        <taxon>Bacillota</taxon>
        <taxon>Clostridia</taxon>
        <taxon>Eubacteriales</taxon>
        <taxon>Clostridiaceae</taxon>
        <taxon>Clostridium</taxon>
    </lineage>
</organism>
<feature type="domain" description="Amidohydrolase-related" evidence="2">
    <location>
        <begin position="81"/>
        <end position="264"/>
    </location>
</feature>
<dbReference type="EMBL" id="JAEEGB010000026">
    <property type="protein sequence ID" value="MBI6874401.1"/>
    <property type="molecule type" value="Genomic_DNA"/>
</dbReference>